<feature type="transmembrane region" description="Helical" evidence="2">
    <location>
        <begin position="490"/>
        <end position="510"/>
    </location>
</feature>
<feature type="region of interest" description="Disordered" evidence="1">
    <location>
        <begin position="1"/>
        <end position="43"/>
    </location>
</feature>
<feature type="compositionally biased region" description="Polar residues" evidence="1">
    <location>
        <begin position="77"/>
        <end position="91"/>
    </location>
</feature>
<dbReference type="PANTHER" id="PTHR45689">
    <property type="entry name" value="I[[H]] CHANNEL, ISOFORM E"/>
    <property type="match status" value="1"/>
</dbReference>
<keyword evidence="5" id="KW-1185">Reference proteome</keyword>
<dbReference type="Gene3D" id="2.60.120.10">
    <property type="entry name" value="Jelly Rolls"/>
    <property type="match status" value="1"/>
</dbReference>
<evidence type="ECO:0000256" key="1">
    <source>
        <dbReference type="SAM" id="MobiDB-lite"/>
    </source>
</evidence>
<proteinExistence type="predicted"/>
<dbReference type="Gene3D" id="1.10.287.630">
    <property type="entry name" value="Helix hairpin bin"/>
    <property type="match status" value="1"/>
</dbReference>
<dbReference type="OrthoDB" id="2152421at2759"/>
<dbReference type="SUPFAM" id="SSF51206">
    <property type="entry name" value="cAMP-binding domain-like"/>
    <property type="match status" value="1"/>
</dbReference>
<reference evidence="4 5" key="1">
    <citation type="submission" date="2016-07" db="EMBL/GenBank/DDBJ databases">
        <title>Pervasive Adenine N6-methylation of Active Genes in Fungi.</title>
        <authorList>
            <consortium name="DOE Joint Genome Institute"/>
            <person name="Mondo S.J."/>
            <person name="Dannebaum R.O."/>
            <person name="Kuo R.C."/>
            <person name="Labutti K."/>
            <person name="Haridas S."/>
            <person name="Kuo A."/>
            <person name="Salamov A."/>
            <person name="Ahrendt S.R."/>
            <person name="Lipzen A."/>
            <person name="Sullivan W."/>
            <person name="Andreopoulos W.B."/>
            <person name="Clum A."/>
            <person name="Lindquist E."/>
            <person name="Daum C."/>
            <person name="Ramamoorthy G.K."/>
            <person name="Gryganskyi A."/>
            <person name="Culley D."/>
            <person name="Magnuson J.K."/>
            <person name="James T.Y."/>
            <person name="O'Malley M.A."/>
            <person name="Stajich J.E."/>
            <person name="Spatafora J.W."/>
            <person name="Visel A."/>
            <person name="Grigoriev I.V."/>
        </authorList>
    </citation>
    <scope>NUCLEOTIDE SEQUENCE [LARGE SCALE GENOMIC DNA]</scope>
    <source>
        <strain evidence="4 5">JEL800</strain>
    </source>
</reference>
<keyword evidence="2" id="KW-1133">Transmembrane helix</keyword>
<evidence type="ECO:0000259" key="3">
    <source>
        <dbReference type="PROSITE" id="PS50042"/>
    </source>
</evidence>
<feature type="transmembrane region" description="Helical" evidence="2">
    <location>
        <begin position="459"/>
        <end position="478"/>
    </location>
</feature>
<dbReference type="InterPro" id="IPR000595">
    <property type="entry name" value="cNMP-bd_dom"/>
</dbReference>
<dbReference type="PROSITE" id="PS50042">
    <property type="entry name" value="CNMP_BINDING_3"/>
    <property type="match status" value="1"/>
</dbReference>
<dbReference type="Proteomes" id="UP000193642">
    <property type="component" value="Unassembled WGS sequence"/>
</dbReference>
<dbReference type="GO" id="GO:0005249">
    <property type="term" value="F:voltage-gated potassium channel activity"/>
    <property type="evidence" value="ECO:0007669"/>
    <property type="project" value="TreeGrafter"/>
</dbReference>
<name>A0A1Y2CAY7_9FUNG</name>
<evidence type="ECO:0000313" key="5">
    <source>
        <dbReference type="Proteomes" id="UP000193642"/>
    </source>
</evidence>
<evidence type="ECO:0000313" key="4">
    <source>
        <dbReference type="EMBL" id="ORY43495.1"/>
    </source>
</evidence>
<feature type="transmembrane region" description="Helical" evidence="2">
    <location>
        <begin position="275"/>
        <end position="293"/>
    </location>
</feature>
<dbReference type="Pfam" id="PF00027">
    <property type="entry name" value="cNMP_binding"/>
    <property type="match status" value="1"/>
</dbReference>
<feature type="transmembrane region" description="Helical" evidence="2">
    <location>
        <begin position="419"/>
        <end position="439"/>
    </location>
</feature>
<keyword evidence="2" id="KW-0472">Membrane</keyword>
<feature type="region of interest" description="Disordered" evidence="1">
    <location>
        <begin position="77"/>
        <end position="97"/>
    </location>
</feature>
<gene>
    <name evidence="4" type="ORF">BCR33DRAFT_851208</name>
</gene>
<dbReference type="GO" id="GO:0003254">
    <property type="term" value="P:regulation of membrane depolarization"/>
    <property type="evidence" value="ECO:0007669"/>
    <property type="project" value="TreeGrafter"/>
</dbReference>
<feature type="domain" description="Cyclic nucleotide-binding" evidence="3">
    <location>
        <begin position="597"/>
        <end position="712"/>
    </location>
</feature>
<evidence type="ECO:0000256" key="2">
    <source>
        <dbReference type="SAM" id="Phobius"/>
    </source>
</evidence>
<feature type="transmembrane region" description="Helical" evidence="2">
    <location>
        <begin position="305"/>
        <end position="324"/>
    </location>
</feature>
<comment type="caution">
    <text evidence="4">The sequence shown here is derived from an EMBL/GenBank/DDBJ whole genome shotgun (WGS) entry which is preliminary data.</text>
</comment>
<dbReference type="InterPro" id="IPR018488">
    <property type="entry name" value="cNMP-bd_CS"/>
</dbReference>
<feature type="compositionally biased region" description="Basic and acidic residues" evidence="1">
    <location>
        <begin position="722"/>
        <end position="735"/>
    </location>
</feature>
<accession>A0A1Y2CAY7</accession>
<dbReference type="InterPro" id="IPR018490">
    <property type="entry name" value="cNMP-bd_dom_sf"/>
</dbReference>
<dbReference type="AlphaFoldDB" id="A0A1Y2CAY7"/>
<protein>
    <recommendedName>
        <fullName evidence="3">Cyclic nucleotide-binding domain-containing protein</fullName>
    </recommendedName>
</protein>
<dbReference type="PROSITE" id="PS00889">
    <property type="entry name" value="CNMP_BINDING_2"/>
    <property type="match status" value="1"/>
</dbReference>
<organism evidence="4 5">
    <name type="scientific">Rhizoclosmatium globosum</name>
    <dbReference type="NCBI Taxonomy" id="329046"/>
    <lineage>
        <taxon>Eukaryota</taxon>
        <taxon>Fungi</taxon>
        <taxon>Fungi incertae sedis</taxon>
        <taxon>Chytridiomycota</taxon>
        <taxon>Chytridiomycota incertae sedis</taxon>
        <taxon>Chytridiomycetes</taxon>
        <taxon>Chytridiales</taxon>
        <taxon>Chytriomycetaceae</taxon>
        <taxon>Rhizoclosmatium</taxon>
    </lineage>
</organism>
<dbReference type="GO" id="GO:0035725">
    <property type="term" value="P:sodium ion transmembrane transport"/>
    <property type="evidence" value="ECO:0007669"/>
    <property type="project" value="TreeGrafter"/>
</dbReference>
<dbReference type="SMART" id="SM00100">
    <property type="entry name" value="cNMP"/>
    <property type="match status" value="1"/>
</dbReference>
<dbReference type="InterPro" id="IPR014710">
    <property type="entry name" value="RmlC-like_jellyroll"/>
</dbReference>
<dbReference type="Gene3D" id="1.10.287.70">
    <property type="match status" value="1"/>
</dbReference>
<dbReference type="SUPFAM" id="SSF81324">
    <property type="entry name" value="Voltage-gated potassium channels"/>
    <property type="match status" value="1"/>
</dbReference>
<dbReference type="PANTHER" id="PTHR45689:SF5">
    <property type="entry name" value="I[[H]] CHANNEL, ISOFORM E"/>
    <property type="match status" value="1"/>
</dbReference>
<dbReference type="CDD" id="cd00038">
    <property type="entry name" value="CAP_ED"/>
    <property type="match status" value="1"/>
</dbReference>
<keyword evidence="2" id="KW-0812">Transmembrane</keyword>
<dbReference type="GO" id="GO:0098855">
    <property type="term" value="C:HCN channel complex"/>
    <property type="evidence" value="ECO:0007669"/>
    <property type="project" value="TreeGrafter"/>
</dbReference>
<sequence length="751" mass="85146">MKISHVVEVKTSEEGSLPSLHSSGYFEAEQTKQRRRSFASKTALSPRILPTPIGSFPFSENEFSVKRLRKQSTPVISVSVPTQKRTPSSFKPESVSDPKMFSSSFATDVSLTPDLPQIPIASNPVGEIDSIDSLCGNASESSGDSFNRKEFMEYMTTPKLGLIHPAQNYTPKFNGIQEKFITIAEPWIDPDLEDDPMIKKTLQRRTTVRRLDIQSEVGKVGTSADNFSRSFLLPAFDSKGSPALLSSFDQSDLDSMHFGLNGLHPKSKFQTNFDLILIGVHIASICFVPFLIGFHDLIDPTTTNFFDAIITAVYFLEALLSLVTPMSELKSRIYSIREYEMMRPYLSDWIISQSFQLILDVLSTLPFRTIFNSLNGCEFFLLLRLIRIFRLPGIVHRCAYCTKLQLHTEKLMGVGGSKIVPIGLTIFVFIHYNACMLYYSGRSNGFVGWETFWFGLKSANLWDSYVLAFLLGVGNMFPMSFKPQTISEQLIDIFFIFAGACLYAILVGYISSAAISFDNSGRLYNQKMEELIDYIKWKKLSPETRQKLVSYYETKYRGKYFEEETLLADMNESLRTEISLHNTRNLIMKVPFLQRETGDHRDEIFYSRIASALHARYYIPGDSITKQGESGADMFFILSGKVDVFVDGRYRVSLYDGSYFGEVALITKVLRTATVQATMPSVLYRLTNKDFHTIITEFPDIKQRIDVLAFEREKLLALAESARAEQEGEKEESKIQLEGQIDEDISDGKIH</sequence>
<dbReference type="EMBL" id="MCGO01000025">
    <property type="protein sequence ID" value="ORY43495.1"/>
    <property type="molecule type" value="Genomic_DNA"/>
</dbReference>
<feature type="region of interest" description="Disordered" evidence="1">
    <location>
        <begin position="721"/>
        <end position="751"/>
    </location>
</feature>
<feature type="compositionally biased region" description="Basic and acidic residues" evidence="1">
    <location>
        <begin position="1"/>
        <end position="13"/>
    </location>
</feature>
<dbReference type="InterPro" id="IPR051413">
    <property type="entry name" value="K/Na_HCN_channel"/>
</dbReference>